<organism evidence="2 3">
    <name type="scientific">Melipona bicolor</name>
    <dbReference type="NCBI Taxonomy" id="60889"/>
    <lineage>
        <taxon>Eukaryota</taxon>
        <taxon>Metazoa</taxon>
        <taxon>Ecdysozoa</taxon>
        <taxon>Arthropoda</taxon>
        <taxon>Hexapoda</taxon>
        <taxon>Insecta</taxon>
        <taxon>Pterygota</taxon>
        <taxon>Neoptera</taxon>
        <taxon>Endopterygota</taxon>
        <taxon>Hymenoptera</taxon>
        <taxon>Apocrita</taxon>
        <taxon>Aculeata</taxon>
        <taxon>Apoidea</taxon>
        <taxon>Anthophila</taxon>
        <taxon>Apidae</taxon>
        <taxon>Melipona</taxon>
    </lineage>
</organism>
<sequence length="87" mass="9538">MQLHATACAHAPTERRLNPGHNPEFQSRMNERRKLHVPASWLYGARELGAPAMVASRRCVHGVLSAWPPVATLTIDHAIVSTPCFSG</sequence>
<proteinExistence type="predicted"/>
<dbReference type="EMBL" id="JAHYIQ010000025">
    <property type="protein sequence ID" value="KAK1121802.1"/>
    <property type="molecule type" value="Genomic_DNA"/>
</dbReference>
<feature type="region of interest" description="Disordered" evidence="1">
    <location>
        <begin position="1"/>
        <end position="30"/>
    </location>
</feature>
<evidence type="ECO:0000256" key="1">
    <source>
        <dbReference type="SAM" id="MobiDB-lite"/>
    </source>
</evidence>
<name>A0AA40FN89_9HYME</name>
<dbReference type="Proteomes" id="UP001177670">
    <property type="component" value="Unassembled WGS sequence"/>
</dbReference>
<reference evidence="2" key="1">
    <citation type="submission" date="2021-10" db="EMBL/GenBank/DDBJ databases">
        <title>Melipona bicolor Genome sequencing and assembly.</title>
        <authorList>
            <person name="Araujo N.S."/>
            <person name="Arias M.C."/>
        </authorList>
    </citation>
    <scope>NUCLEOTIDE SEQUENCE</scope>
    <source>
        <strain evidence="2">USP_2M_L1-L4_2017</strain>
        <tissue evidence="2">Whole body</tissue>
    </source>
</reference>
<protein>
    <submittedName>
        <fullName evidence="2">Uncharacterized protein</fullName>
    </submittedName>
</protein>
<keyword evidence="3" id="KW-1185">Reference proteome</keyword>
<evidence type="ECO:0000313" key="3">
    <source>
        <dbReference type="Proteomes" id="UP001177670"/>
    </source>
</evidence>
<gene>
    <name evidence="2" type="ORF">K0M31_010113</name>
</gene>
<accession>A0AA40FN89</accession>
<dbReference type="AlphaFoldDB" id="A0AA40FN89"/>
<comment type="caution">
    <text evidence="2">The sequence shown here is derived from an EMBL/GenBank/DDBJ whole genome shotgun (WGS) entry which is preliminary data.</text>
</comment>
<evidence type="ECO:0000313" key="2">
    <source>
        <dbReference type="EMBL" id="KAK1121802.1"/>
    </source>
</evidence>